<evidence type="ECO:0000313" key="4">
    <source>
        <dbReference type="Proteomes" id="UP000095284"/>
    </source>
</evidence>
<organism evidence="4 6">
    <name type="scientific">Bursaphelenchus xylophilus</name>
    <name type="common">Pinewood nematode worm</name>
    <name type="synonym">Aphelenchoides xylophilus</name>
    <dbReference type="NCBI Taxonomy" id="6326"/>
    <lineage>
        <taxon>Eukaryota</taxon>
        <taxon>Metazoa</taxon>
        <taxon>Ecdysozoa</taxon>
        <taxon>Nematoda</taxon>
        <taxon>Chromadorea</taxon>
        <taxon>Rhabditida</taxon>
        <taxon>Tylenchina</taxon>
        <taxon>Tylenchomorpha</taxon>
        <taxon>Aphelenchoidea</taxon>
        <taxon>Aphelenchoididae</taxon>
        <taxon>Bursaphelenchus</taxon>
    </lineage>
</organism>
<dbReference type="EMBL" id="CAJFCV020000001">
    <property type="protein sequence ID" value="CAG9086477.1"/>
    <property type="molecule type" value="Genomic_DNA"/>
</dbReference>
<gene>
    <name evidence="3" type="ORF">BXYJ_LOCUS1953</name>
</gene>
<keyword evidence="1" id="KW-0472">Membrane</keyword>
<name>A0A1I7SC36_BURXY</name>
<keyword evidence="1" id="KW-0812">Transmembrane</keyword>
<feature type="transmembrane region" description="Helical" evidence="1">
    <location>
        <begin position="51"/>
        <end position="79"/>
    </location>
</feature>
<dbReference type="EMBL" id="CAJFDI010000001">
    <property type="protein sequence ID" value="CAD5210487.1"/>
    <property type="molecule type" value="Genomic_DNA"/>
</dbReference>
<evidence type="ECO:0000256" key="1">
    <source>
        <dbReference type="SAM" id="Phobius"/>
    </source>
</evidence>
<dbReference type="Proteomes" id="UP000095284">
    <property type="component" value="Unplaced"/>
</dbReference>
<feature type="signal peptide" evidence="2">
    <location>
        <begin position="1"/>
        <end position="22"/>
    </location>
</feature>
<dbReference type="AlphaFoldDB" id="A0A1I7SC36"/>
<evidence type="ECO:0000313" key="5">
    <source>
        <dbReference type="Proteomes" id="UP000659654"/>
    </source>
</evidence>
<keyword evidence="5" id="KW-1185">Reference proteome</keyword>
<evidence type="ECO:0000313" key="3">
    <source>
        <dbReference type="EMBL" id="CAD5210487.1"/>
    </source>
</evidence>
<feature type="chain" id="PRO_5035359891" evidence="2">
    <location>
        <begin position="23"/>
        <end position="95"/>
    </location>
</feature>
<dbReference type="Proteomes" id="UP000659654">
    <property type="component" value="Unassembled WGS sequence"/>
</dbReference>
<reference evidence="6" key="1">
    <citation type="submission" date="2016-11" db="UniProtKB">
        <authorList>
            <consortium name="WormBaseParasite"/>
        </authorList>
    </citation>
    <scope>IDENTIFICATION</scope>
</reference>
<dbReference type="WBParaSite" id="BXY_1058700.1">
    <property type="protein sequence ID" value="BXY_1058700.1"/>
    <property type="gene ID" value="BXY_1058700"/>
</dbReference>
<evidence type="ECO:0000313" key="6">
    <source>
        <dbReference type="WBParaSite" id="BXY_1058700.1"/>
    </source>
</evidence>
<reference evidence="3" key="2">
    <citation type="submission" date="2020-09" db="EMBL/GenBank/DDBJ databases">
        <authorList>
            <person name="Kikuchi T."/>
        </authorList>
    </citation>
    <scope>NUCLEOTIDE SEQUENCE</scope>
    <source>
        <strain evidence="3">Ka4C1</strain>
    </source>
</reference>
<proteinExistence type="predicted"/>
<keyword evidence="2" id="KW-0732">Signal</keyword>
<protein>
    <submittedName>
        <fullName evidence="3">(pine wood nematode) hypothetical protein</fullName>
    </submittedName>
</protein>
<evidence type="ECO:0000256" key="2">
    <source>
        <dbReference type="SAM" id="SignalP"/>
    </source>
</evidence>
<accession>A0A1I7SC36</accession>
<keyword evidence="1" id="KW-1133">Transmembrane helix</keyword>
<sequence>MGRSELLITLILLGFWICPAETRRLNRRKQAYCYNEDRKPFHFNHMDFECWWRLVTVGIISAICAATLVSMMVGITACINCPLCYDQLIEEEYPF</sequence>
<dbReference type="Proteomes" id="UP000582659">
    <property type="component" value="Unassembled WGS sequence"/>
</dbReference>